<dbReference type="GO" id="GO:0005840">
    <property type="term" value="C:ribosome"/>
    <property type="evidence" value="ECO:0007669"/>
    <property type="project" value="UniProtKB-KW"/>
</dbReference>
<dbReference type="InterPro" id="IPR000077">
    <property type="entry name" value="Ribosomal_eL39"/>
</dbReference>
<evidence type="ECO:0000313" key="8">
    <source>
        <dbReference type="Proteomes" id="UP000317265"/>
    </source>
</evidence>
<gene>
    <name evidence="4" type="primary">rpl39e</name>
    <name evidence="6" type="ORF">DSO09_01060</name>
    <name evidence="5" type="ORF">EF809_03180</name>
</gene>
<sequence length="51" mass="6095">MASNKHLSKKKRLIKICKQNSAVPIWVVAKTKGKFRRHPKLRNWRTTRIKL</sequence>
<dbReference type="GO" id="GO:0003735">
    <property type="term" value="F:structural constituent of ribosome"/>
    <property type="evidence" value="ECO:0007669"/>
    <property type="project" value="InterPro"/>
</dbReference>
<dbReference type="NCBIfam" id="NF002316">
    <property type="entry name" value="PRK01242.1"/>
    <property type="match status" value="1"/>
</dbReference>
<dbReference type="Proteomes" id="UP000317265">
    <property type="component" value="Unassembled WGS sequence"/>
</dbReference>
<evidence type="ECO:0000313" key="6">
    <source>
        <dbReference type="EMBL" id="TDA40172.1"/>
    </source>
</evidence>
<evidence type="ECO:0000256" key="2">
    <source>
        <dbReference type="ARBA" id="ARBA00022980"/>
    </source>
</evidence>
<name>A0A523BH27_9CREN</name>
<dbReference type="SUPFAM" id="SSF48662">
    <property type="entry name" value="Ribosomal protein L39e"/>
    <property type="match status" value="1"/>
</dbReference>
<dbReference type="HAMAP" id="MF_00629">
    <property type="entry name" value="Ribosomal_eL39"/>
    <property type="match status" value="1"/>
</dbReference>
<reference evidence="5 7" key="2">
    <citation type="journal article" date="2019" name="Nat. Microbiol.">
        <title>Wide diversity of methane and short-chain alkane metabolisms in uncultured archaea.</title>
        <authorList>
            <person name="Borrel G."/>
            <person name="Adam P.S."/>
            <person name="McKay L.J."/>
            <person name="Chen L.X."/>
            <person name="Sierra-Garcia I.N."/>
            <person name="Sieber C.M."/>
            <person name="Letourneur Q."/>
            <person name="Ghozlane A."/>
            <person name="Andersen G.L."/>
            <person name="Li W.J."/>
            <person name="Hallam S.J."/>
            <person name="Muyzer G."/>
            <person name="de Oliveira V.M."/>
            <person name="Inskeep W.P."/>
            <person name="Banfield J.F."/>
            <person name="Gribaldo S."/>
        </authorList>
    </citation>
    <scope>NUCLEOTIDE SEQUENCE [LARGE SCALE GENOMIC DNA]</scope>
    <source>
        <strain evidence="5">Verst-YHS</strain>
    </source>
</reference>
<evidence type="ECO:0000256" key="1">
    <source>
        <dbReference type="ARBA" id="ARBA00009339"/>
    </source>
</evidence>
<evidence type="ECO:0000313" key="5">
    <source>
        <dbReference type="EMBL" id="RZN56270.1"/>
    </source>
</evidence>
<keyword evidence="2 4" id="KW-0689">Ribosomal protein</keyword>
<evidence type="ECO:0000256" key="3">
    <source>
        <dbReference type="ARBA" id="ARBA00023274"/>
    </source>
</evidence>
<keyword evidence="3 4" id="KW-0687">Ribonucleoprotein</keyword>
<dbReference type="Proteomes" id="UP000316080">
    <property type="component" value="Unassembled WGS sequence"/>
</dbReference>
<dbReference type="AlphaFoldDB" id="A0A523BH27"/>
<protein>
    <recommendedName>
        <fullName evidence="4">Large ribosomal subunit protein eL39</fullName>
    </recommendedName>
</protein>
<dbReference type="EMBL" id="QNVI01000014">
    <property type="protein sequence ID" value="TDA40172.1"/>
    <property type="molecule type" value="Genomic_DNA"/>
</dbReference>
<comment type="similarity">
    <text evidence="1 4">Belongs to the eukaryotic ribosomal protein eL39 family.</text>
</comment>
<organism evidence="6 8">
    <name type="scientific">Thermoproteota archaeon</name>
    <dbReference type="NCBI Taxonomy" id="2056631"/>
    <lineage>
        <taxon>Archaea</taxon>
        <taxon>Thermoproteota</taxon>
    </lineage>
</organism>
<dbReference type="EMBL" id="RXIH01000026">
    <property type="protein sequence ID" value="RZN56270.1"/>
    <property type="molecule type" value="Genomic_DNA"/>
</dbReference>
<reference evidence="6 8" key="1">
    <citation type="journal article" date="2019" name="Nat. Microbiol.">
        <title>Expanding anaerobic alkane metabolism in the domain of Archaea.</title>
        <authorList>
            <person name="Wang Y."/>
            <person name="Wegener G."/>
            <person name="Hou J."/>
            <person name="Wang F."/>
            <person name="Xiao X."/>
        </authorList>
    </citation>
    <scope>NUCLEOTIDE SEQUENCE [LARGE SCALE GENOMIC DNA]</scope>
    <source>
        <strain evidence="6">WYZ-LMO11</strain>
    </source>
</reference>
<dbReference type="Gene3D" id="1.10.1620.10">
    <property type="entry name" value="Ribosomal protein L39e"/>
    <property type="match status" value="1"/>
</dbReference>
<dbReference type="GO" id="GO:0006412">
    <property type="term" value="P:translation"/>
    <property type="evidence" value="ECO:0007669"/>
    <property type="project" value="UniProtKB-UniRule"/>
</dbReference>
<evidence type="ECO:0000256" key="4">
    <source>
        <dbReference type="HAMAP-Rule" id="MF_00629"/>
    </source>
</evidence>
<dbReference type="Pfam" id="PF00832">
    <property type="entry name" value="Ribosomal_L39"/>
    <property type="match status" value="1"/>
</dbReference>
<evidence type="ECO:0000313" key="7">
    <source>
        <dbReference type="Proteomes" id="UP000316080"/>
    </source>
</evidence>
<dbReference type="GO" id="GO:1990904">
    <property type="term" value="C:ribonucleoprotein complex"/>
    <property type="evidence" value="ECO:0007669"/>
    <property type="project" value="UniProtKB-KW"/>
</dbReference>
<dbReference type="InterPro" id="IPR023626">
    <property type="entry name" value="Ribosomal_eL39_dom_sf"/>
</dbReference>
<proteinExistence type="inferred from homology"/>
<comment type="caution">
    <text evidence="6">The sequence shown here is derived from an EMBL/GenBank/DDBJ whole genome shotgun (WGS) entry which is preliminary data.</text>
</comment>
<accession>A0A523BH27</accession>